<organism evidence="2 3">
    <name type="scientific">Winslowiella toletana</name>
    <dbReference type="NCBI Taxonomy" id="92490"/>
    <lineage>
        <taxon>Bacteria</taxon>
        <taxon>Pseudomonadati</taxon>
        <taxon>Pseudomonadota</taxon>
        <taxon>Gammaproteobacteria</taxon>
        <taxon>Enterobacterales</taxon>
        <taxon>Erwiniaceae</taxon>
        <taxon>Winslowiella</taxon>
    </lineage>
</organism>
<evidence type="ECO:0000256" key="1">
    <source>
        <dbReference type="SAM" id="SignalP"/>
    </source>
</evidence>
<feature type="chain" id="PRO_5046581861" description="Peptidase inhibitor I78 family protein" evidence="1">
    <location>
        <begin position="22"/>
        <end position="98"/>
    </location>
</feature>
<sequence length="98" mass="10511">MTFYAKSLMVAAMFALTACNTAPKHDAAAQPVDAENDRCGASQYQNYVGKPLSSLDTVKFANPVRAIPHNSAVTMDFNLNRLNFMGDASGKISSVYCG</sequence>
<reference evidence="3" key="2">
    <citation type="submission" date="2023-07" db="EMBL/GenBank/DDBJ databases">
        <title>Genome mining of underrepresented organisms for secondary metabolites.</title>
        <authorList>
            <person name="D'Agostino P.M."/>
        </authorList>
    </citation>
    <scope>NUCLEOTIDE SEQUENCE [LARGE SCALE GENOMIC DNA]</scope>
    <source>
        <strain evidence="3">WS4403</strain>
    </source>
</reference>
<evidence type="ECO:0000313" key="3">
    <source>
        <dbReference type="Proteomes" id="UP001195624"/>
    </source>
</evidence>
<name>A0ABS4PD05_9GAMM</name>
<comment type="caution">
    <text evidence="2">The sequence shown here is derived from an EMBL/GenBank/DDBJ whole genome shotgun (WGS) entry which is preliminary data.</text>
</comment>
<dbReference type="Pfam" id="PF11720">
    <property type="entry name" value="Inhibitor_I78"/>
    <property type="match status" value="1"/>
</dbReference>
<keyword evidence="3" id="KW-1185">Reference proteome</keyword>
<gene>
    <name evidence="2" type="ORF">J2125_003254</name>
</gene>
<dbReference type="RefSeq" id="WP_017800847.1">
    <property type="nucleotide sequence ID" value="NZ_JAGGMQ010000001.1"/>
</dbReference>
<accession>A0ABS4PD05</accession>
<dbReference type="Proteomes" id="UP001195624">
    <property type="component" value="Unassembled WGS sequence"/>
</dbReference>
<dbReference type="Gene3D" id="3.30.10.10">
    <property type="entry name" value="Trypsin Inhibitor V, subunit A"/>
    <property type="match status" value="1"/>
</dbReference>
<reference evidence="2 3" key="1">
    <citation type="submission" date="2021-03" db="EMBL/GenBank/DDBJ databases">
        <authorList>
            <person name="D'Agostino P."/>
            <person name="Huntemann M."/>
            <person name="Clum A."/>
            <person name="Spunde A."/>
            <person name="Palaniappan K."/>
            <person name="Ritter S."/>
            <person name="Mikhailova N."/>
            <person name="Chen I.-M."/>
            <person name="Stamatis D."/>
            <person name="Reddy T."/>
            <person name="O'Malley R."/>
            <person name="Daum C."/>
            <person name="Shapiro N."/>
            <person name="Ivanova N."/>
            <person name="Kyrpides N."/>
            <person name="Woyke T."/>
        </authorList>
    </citation>
    <scope>NUCLEOTIDE SEQUENCE [LARGE SCALE GENOMIC DNA]</scope>
    <source>
        <strain evidence="2 3">WS4403</strain>
    </source>
</reference>
<proteinExistence type="predicted"/>
<dbReference type="PROSITE" id="PS51257">
    <property type="entry name" value="PROKAR_LIPOPROTEIN"/>
    <property type="match status" value="1"/>
</dbReference>
<keyword evidence="1" id="KW-0732">Signal</keyword>
<protein>
    <recommendedName>
        <fullName evidence="4">Peptidase inhibitor I78 family protein</fullName>
    </recommendedName>
</protein>
<feature type="signal peptide" evidence="1">
    <location>
        <begin position="1"/>
        <end position="21"/>
    </location>
</feature>
<dbReference type="EMBL" id="JAGGMQ010000001">
    <property type="protein sequence ID" value="MBP2170062.1"/>
    <property type="molecule type" value="Genomic_DNA"/>
</dbReference>
<evidence type="ECO:0008006" key="4">
    <source>
        <dbReference type="Google" id="ProtNLM"/>
    </source>
</evidence>
<evidence type="ECO:0000313" key="2">
    <source>
        <dbReference type="EMBL" id="MBP2170062.1"/>
    </source>
</evidence>
<dbReference type="InterPro" id="IPR021719">
    <property type="entry name" value="Prot_inh_I78"/>
</dbReference>